<keyword evidence="10" id="KW-0966">Cell projection</keyword>
<keyword evidence="5 9" id="KW-0812">Transmembrane</keyword>
<dbReference type="PIRSF" id="PIRSF004669">
    <property type="entry name" value="FliQ"/>
    <property type="match status" value="1"/>
</dbReference>
<proteinExistence type="inferred from homology"/>
<dbReference type="PANTHER" id="PTHR34040">
    <property type="entry name" value="FLAGELLAR BIOSYNTHETIC PROTEIN FLIQ"/>
    <property type="match status" value="1"/>
</dbReference>
<dbReference type="PANTHER" id="PTHR34040:SF2">
    <property type="entry name" value="FLAGELLAR BIOSYNTHETIC PROTEIN FLIQ"/>
    <property type="match status" value="1"/>
</dbReference>
<dbReference type="NCBIfam" id="TIGR01402">
    <property type="entry name" value="fliQ"/>
    <property type="match status" value="1"/>
</dbReference>
<evidence type="ECO:0000313" key="10">
    <source>
        <dbReference type="EMBL" id="CAE6777336.1"/>
    </source>
</evidence>
<keyword evidence="7 9" id="KW-0472">Membrane</keyword>
<keyword evidence="6 9" id="KW-1133">Transmembrane helix</keyword>
<feature type="transmembrane region" description="Helical" evidence="9">
    <location>
        <begin position="20"/>
        <end position="39"/>
    </location>
</feature>
<evidence type="ECO:0000256" key="5">
    <source>
        <dbReference type="ARBA" id="ARBA00022692"/>
    </source>
</evidence>
<organism evidence="10 11">
    <name type="scientific">Nitrospira defluvii</name>
    <dbReference type="NCBI Taxonomy" id="330214"/>
    <lineage>
        <taxon>Bacteria</taxon>
        <taxon>Pseudomonadati</taxon>
        <taxon>Nitrospirota</taxon>
        <taxon>Nitrospiria</taxon>
        <taxon>Nitrospirales</taxon>
        <taxon>Nitrospiraceae</taxon>
        <taxon>Nitrospira</taxon>
    </lineage>
</organism>
<comment type="function">
    <text evidence="9">Role in flagellar biosynthesis.</text>
</comment>
<sequence length="90" mass="9775">MMTIETVTEIGRQAIETCMLVSAPVLGLSLVVGLIVSTFQAMTQINEATLTFVPKVLAVFAATLLFLPWMLGVLITFMTHIITSIPTLIH</sequence>
<dbReference type="Proteomes" id="UP000675880">
    <property type="component" value="Unassembled WGS sequence"/>
</dbReference>
<comment type="subcellular location">
    <subcellularLocation>
        <location evidence="1 9">Cell membrane</location>
        <topology evidence="1">Multi-pass membrane protein</topology>
    </subcellularLocation>
    <subcellularLocation>
        <location evidence="9">Bacterial flagellum basal body</location>
    </subcellularLocation>
</comment>
<evidence type="ECO:0000256" key="7">
    <source>
        <dbReference type="ARBA" id="ARBA00023136"/>
    </source>
</evidence>
<dbReference type="Pfam" id="PF01313">
    <property type="entry name" value="Bac_export_3"/>
    <property type="match status" value="1"/>
</dbReference>
<evidence type="ECO:0000256" key="6">
    <source>
        <dbReference type="ARBA" id="ARBA00022989"/>
    </source>
</evidence>
<evidence type="ECO:0000256" key="9">
    <source>
        <dbReference type="RuleBase" id="RU364090"/>
    </source>
</evidence>
<evidence type="ECO:0000256" key="4">
    <source>
        <dbReference type="ARBA" id="ARBA00022475"/>
    </source>
</evidence>
<comment type="caution">
    <text evidence="10">The sequence shown here is derived from an EMBL/GenBank/DDBJ whole genome shotgun (WGS) entry which is preliminary data.</text>
</comment>
<evidence type="ECO:0000256" key="3">
    <source>
        <dbReference type="ARBA" id="ARBA00021718"/>
    </source>
</evidence>
<keyword evidence="4 9" id="KW-1003">Cell membrane</keyword>
<dbReference type="RefSeq" id="WP_246507758.1">
    <property type="nucleotide sequence ID" value="NZ_CAJNBJ010000017.1"/>
</dbReference>
<accession>A0ABM8RXS4</accession>
<dbReference type="EMBL" id="CAJNBJ010000017">
    <property type="protein sequence ID" value="CAE6777336.1"/>
    <property type="molecule type" value="Genomic_DNA"/>
</dbReference>
<keyword evidence="10" id="KW-0282">Flagellum</keyword>
<dbReference type="InterPro" id="IPR002191">
    <property type="entry name" value="Bac_export_3"/>
</dbReference>
<evidence type="ECO:0000256" key="8">
    <source>
        <dbReference type="ARBA" id="ARBA00023143"/>
    </source>
</evidence>
<dbReference type="PRINTS" id="PR00952">
    <property type="entry name" value="TYPE3IMQPROT"/>
</dbReference>
<comment type="similarity">
    <text evidence="2 9">Belongs to the FliQ/MopD/SpaQ family.</text>
</comment>
<gene>
    <name evidence="9 10" type="primary">fliQ</name>
    <name evidence="10" type="ORF">NSPZN2_40583</name>
</gene>
<protein>
    <recommendedName>
        <fullName evidence="3 9">Flagellar biosynthetic protein FliQ</fullName>
    </recommendedName>
</protein>
<feature type="transmembrane region" description="Helical" evidence="9">
    <location>
        <begin position="59"/>
        <end position="82"/>
    </location>
</feature>
<evidence type="ECO:0000256" key="1">
    <source>
        <dbReference type="ARBA" id="ARBA00004651"/>
    </source>
</evidence>
<dbReference type="InterPro" id="IPR006305">
    <property type="entry name" value="FliQ"/>
</dbReference>
<keyword evidence="8 9" id="KW-0975">Bacterial flagellum</keyword>
<evidence type="ECO:0000313" key="11">
    <source>
        <dbReference type="Proteomes" id="UP000675880"/>
    </source>
</evidence>
<keyword evidence="11" id="KW-1185">Reference proteome</keyword>
<reference evidence="10 11" key="1">
    <citation type="submission" date="2021-02" db="EMBL/GenBank/DDBJ databases">
        <authorList>
            <person name="Han P."/>
        </authorList>
    </citation>
    <scope>NUCLEOTIDE SEQUENCE [LARGE SCALE GENOMIC DNA]</scope>
    <source>
        <strain evidence="10">Candidatus Nitrospira sp. ZN2</strain>
    </source>
</reference>
<name>A0ABM8RXS4_9BACT</name>
<keyword evidence="10" id="KW-0969">Cilium</keyword>
<evidence type="ECO:0000256" key="2">
    <source>
        <dbReference type="ARBA" id="ARBA00006156"/>
    </source>
</evidence>